<sequence length="196" mass="21097">MSEVRSYAFKPALLRARRTYRLDDTTLFLRDDTPVDLAAITGAGFVNHSVSRNRIMRLDLWVGAEKHSIGYNAAEAAWRIDPDARDFLRLVRDVLGALAETRPDLEVTLGEVGKARFAMFLVGVVSAVIGVALFVAALATGISTDRVAAGAIPMLLMLALGAIIIRTNWPWRAPPTGKAGAVADVVDQVIDGLEAA</sequence>
<evidence type="ECO:0000313" key="3">
    <source>
        <dbReference type="Proteomes" id="UP000322080"/>
    </source>
</evidence>
<keyword evidence="3" id="KW-1185">Reference proteome</keyword>
<evidence type="ECO:0000313" key="2">
    <source>
        <dbReference type="EMBL" id="TYB82468.1"/>
    </source>
</evidence>
<protein>
    <submittedName>
        <fullName evidence="2">Uncharacterized protein</fullName>
    </submittedName>
</protein>
<gene>
    <name evidence="2" type="ORF">FVF75_07060</name>
</gene>
<proteinExistence type="predicted"/>
<feature type="transmembrane region" description="Helical" evidence="1">
    <location>
        <begin position="147"/>
        <end position="165"/>
    </location>
</feature>
<accession>A0A5D0RP94</accession>
<comment type="caution">
    <text evidence="2">The sequence shown here is derived from an EMBL/GenBank/DDBJ whole genome shotgun (WGS) entry which is preliminary data.</text>
</comment>
<dbReference type="RefSeq" id="WP_148377231.1">
    <property type="nucleotide sequence ID" value="NZ_VSIY01000004.1"/>
</dbReference>
<dbReference type="Proteomes" id="UP000322080">
    <property type="component" value="Unassembled WGS sequence"/>
</dbReference>
<organism evidence="2 3">
    <name type="scientific">Maritimibacter fusiformis</name>
    <dbReference type="NCBI Taxonomy" id="2603819"/>
    <lineage>
        <taxon>Bacteria</taxon>
        <taxon>Pseudomonadati</taxon>
        <taxon>Pseudomonadota</taxon>
        <taxon>Alphaproteobacteria</taxon>
        <taxon>Rhodobacterales</taxon>
        <taxon>Roseobacteraceae</taxon>
        <taxon>Maritimibacter</taxon>
    </lineage>
</organism>
<name>A0A5D0RP94_9RHOB</name>
<keyword evidence="1" id="KW-0472">Membrane</keyword>
<evidence type="ECO:0000256" key="1">
    <source>
        <dbReference type="SAM" id="Phobius"/>
    </source>
</evidence>
<keyword evidence="1" id="KW-1133">Transmembrane helix</keyword>
<dbReference type="EMBL" id="VSIY01000004">
    <property type="protein sequence ID" value="TYB82468.1"/>
    <property type="molecule type" value="Genomic_DNA"/>
</dbReference>
<dbReference type="AlphaFoldDB" id="A0A5D0RP94"/>
<reference evidence="2 3" key="1">
    <citation type="submission" date="2019-08" db="EMBL/GenBank/DDBJ databases">
        <title>Identification of a novel species of the genus Boseongicola.</title>
        <authorList>
            <person name="Zhang X.-Q."/>
        </authorList>
    </citation>
    <scope>NUCLEOTIDE SEQUENCE [LARGE SCALE GENOMIC DNA]</scope>
    <source>
        <strain evidence="2 3">HY14</strain>
    </source>
</reference>
<keyword evidence="1" id="KW-0812">Transmembrane</keyword>
<feature type="transmembrane region" description="Helical" evidence="1">
    <location>
        <begin position="117"/>
        <end position="141"/>
    </location>
</feature>